<dbReference type="InterPro" id="IPR004556">
    <property type="entry name" value="HemK-like"/>
</dbReference>
<dbReference type="NCBIfam" id="TIGR00536">
    <property type="entry name" value="hemK_fam"/>
    <property type="match status" value="1"/>
</dbReference>
<dbReference type="InterPro" id="IPR040758">
    <property type="entry name" value="PrmC_N"/>
</dbReference>
<dbReference type="InterPro" id="IPR050320">
    <property type="entry name" value="N5-glutamine_MTase"/>
</dbReference>
<evidence type="ECO:0000256" key="2">
    <source>
        <dbReference type="ARBA" id="ARBA00022679"/>
    </source>
</evidence>
<name>A0A4V1MAB1_9BACT</name>
<dbReference type="Gene3D" id="1.10.8.10">
    <property type="entry name" value="DNA helicase RuvA subunit, C-terminal domain"/>
    <property type="match status" value="1"/>
</dbReference>
<dbReference type="RefSeq" id="WP_129001008.1">
    <property type="nucleotide sequence ID" value="NZ_SDHZ01000001.1"/>
</dbReference>
<dbReference type="InterPro" id="IPR002052">
    <property type="entry name" value="DNA_methylase_N6_adenine_CS"/>
</dbReference>
<dbReference type="Gene3D" id="3.40.50.150">
    <property type="entry name" value="Vaccinia Virus protein VP39"/>
    <property type="match status" value="1"/>
</dbReference>
<accession>A0A4V1MAB1</accession>
<proteinExistence type="predicted"/>
<gene>
    <name evidence="6" type="primary">prmC</name>
    <name evidence="6" type="ORF">ESB13_00040</name>
</gene>
<sequence length="286" mass="32382">MSIQEAYKHMLTGLSGIYEAREATAIAHWVMTALTGYSKTERLTKGDRPLSAPQLDTYTQYLEALLQHRPVQYVLGEAWFGPLKLYVDERVLIPRPETEELVEWIAEDYKGKAGIKLLDIGTGSGCIPLLLHRLLNNSEVHALDISRDALEVAKQNAATHKTSIQFHLIDILNEKASGSLPVFDCIVSNPPYIRMLEKADMFQNVLAYEPSRALFVPDNDPLLFYRAITAFAGKHLTNGGSLYFEINEALGKEMIALLEEMQFSEITLRKDLQEKDRMIRARFIAR</sequence>
<dbReference type="PANTHER" id="PTHR18895:SF74">
    <property type="entry name" value="MTRF1L RELEASE FACTOR GLUTAMINE METHYLTRANSFERASE"/>
    <property type="match status" value="1"/>
</dbReference>
<feature type="domain" description="Methyltransferase" evidence="4">
    <location>
        <begin position="112"/>
        <end position="205"/>
    </location>
</feature>
<keyword evidence="3" id="KW-0949">S-adenosyl-L-methionine</keyword>
<dbReference type="PROSITE" id="PS00092">
    <property type="entry name" value="N6_MTASE"/>
    <property type="match status" value="1"/>
</dbReference>
<dbReference type="AlphaFoldDB" id="A0A4V1MAB1"/>
<protein>
    <submittedName>
        <fullName evidence="6">Peptide chain release factor N(5)-glutamine methyltransferase</fullName>
        <ecNumber evidence="6">2.1.1.297</ecNumber>
    </submittedName>
</protein>
<organism evidence="6 7">
    <name type="scientific">Filimonas effusa</name>
    <dbReference type="NCBI Taxonomy" id="2508721"/>
    <lineage>
        <taxon>Bacteria</taxon>
        <taxon>Pseudomonadati</taxon>
        <taxon>Bacteroidota</taxon>
        <taxon>Chitinophagia</taxon>
        <taxon>Chitinophagales</taxon>
        <taxon>Chitinophagaceae</taxon>
        <taxon>Filimonas</taxon>
    </lineage>
</organism>
<dbReference type="EC" id="2.1.1.297" evidence="6"/>
<keyword evidence="7" id="KW-1185">Reference proteome</keyword>
<dbReference type="CDD" id="cd02440">
    <property type="entry name" value="AdoMet_MTases"/>
    <property type="match status" value="1"/>
</dbReference>
<keyword evidence="2 6" id="KW-0808">Transferase</keyword>
<keyword evidence="1 6" id="KW-0489">Methyltransferase</keyword>
<evidence type="ECO:0000313" key="6">
    <source>
        <dbReference type="EMBL" id="RXK85256.1"/>
    </source>
</evidence>
<dbReference type="NCBIfam" id="TIGR03534">
    <property type="entry name" value="RF_mod_PrmC"/>
    <property type="match status" value="1"/>
</dbReference>
<dbReference type="InterPro" id="IPR025714">
    <property type="entry name" value="Methyltranfer_dom"/>
</dbReference>
<dbReference type="GO" id="GO:0003676">
    <property type="term" value="F:nucleic acid binding"/>
    <property type="evidence" value="ECO:0007669"/>
    <property type="project" value="InterPro"/>
</dbReference>
<feature type="domain" description="Release factor glutamine methyltransferase N-terminal" evidence="5">
    <location>
        <begin position="21"/>
        <end position="76"/>
    </location>
</feature>
<dbReference type="GO" id="GO:0102559">
    <property type="term" value="F:peptide chain release factor N(5)-glutamine methyltransferase activity"/>
    <property type="evidence" value="ECO:0007669"/>
    <property type="project" value="UniProtKB-EC"/>
</dbReference>
<reference evidence="6 7" key="1">
    <citation type="submission" date="2019-01" db="EMBL/GenBank/DDBJ databases">
        <title>Filimonas sp. strain TTM-71.</title>
        <authorList>
            <person name="Chen W.-M."/>
        </authorList>
    </citation>
    <scope>NUCLEOTIDE SEQUENCE [LARGE SCALE GENOMIC DNA]</scope>
    <source>
        <strain evidence="6 7">TTM-71</strain>
    </source>
</reference>
<evidence type="ECO:0000256" key="1">
    <source>
        <dbReference type="ARBA" id="ARBA00022603"/>
    </source>
</evidence>
<dbReference type="Proteomes" id="UP000290545">
    <property type="component" value="Unassembled WGS sequence"/>
</dbReference>
<dbReference type="GO" id="GO:0032259">
    <property type="term" value="P:methylation"/>
    <property type="evidence" value="ECO:0007669"/>
    <property type="project" value="UniProtKB-KW"/>
</dbReference>
<dbReference type="OrthoDB" id="9800643at2"/>
<evidence type="ECO:0000256" key="3">
    <source>
        <dbReference type="ARBA" id="ARBA00022691"/>
    </source>
</evidence>
<dbReference type="PANTHER" id="PTHR18895">
    <property type="entry name" value="HEMK METHYLTRANSFERASE"/>
    <property type="match status" value="1"/>
</dbReference>
<dbReference type="EMBL" id="SDHZ01000001">
    <property type="protein sequence ID" value="RXK85256.1"/>
    <property type="molecule type" value="Genomic_DNA"/>
</dbReference>
<comment type="caution">
    <text evidence="6">The sequence shown here is derived from an EMBL/GenBank/DDBJ whole genome shotgun (WGS) entry which is preliminary data.</text>
</comment>
<dbReference type="InterPro" id="IPR019874">
    <property type="entry name" value="RF_methyltr_PrmC"/>
</dbReference>
<dbReference type="InterPro" id="IPR029063">
    <property type="entry name" value="SAM-dependent_MTases_sf"/>
</dbReference>
<evidence type="ECO:0000259" key="5">
    <source>
        <dbReference type="Pfam" id="PF17827"/>
    </source>
</evidence>
<evidence type="ECO:0000259" key="4">
    <source>
        <dbReference type="Pfam" id="PF13847"/>
    </source>
</evidence>
<dbReference type="Pfam" id="PF13847">
    <property type="entry name" value="Methyltransf_31"/>
    <property type="match status" value="1"/>
</dbReference>
<dbReference type="SUPFAM" id="SSF53335">
    <property type="entry name" value="S-adenosyl-L-methionine-dependent methyltransferases"/>
    <property type="match status" value="1"/>
</dbReference>
<dbReference type="Pfam" id="PF17827">
    <property type="entry name" value="PrmC_N"/>
    <property type="match status" value="1"/>
</dbReference>
<evidence type="ECO:0000313" key="7">
    <source>
        <dbReference type="Proteomes" id="UP000290545"/>
    </source>
</evidence>